<dbReference type="RefSeq" id="WP_125753894.1">
    <property type="nucleotide sequence ID" value="NZ_JBHTON010000025.1"/>
</dbReference>
<dbReference type="Pfam" id="PF14335">
    <property type="entry name" value="DUF4391"/>
    <property type="match status" value="1"/>
</dbReference>
<keyword evidence="3" id="KW-1185">Reference proteome</keyword>
<dbReference type="Proteomes" id="UP001597252">
    <property type="component" value="Unassembled WGS sequence"/>
</dbReference>
<dbReference type="InterPro" id="IPR025503">
    <property type="entry name" value="DUF4391"/>
</dbReference>
<evidence type="ECO:0000256" key="1">
    <source>
        <dbReference type="SAM" id="Coils"/>
    </source>
</evidence>
<organism evidence="2 3">
    <name type="scientific">Lacticaseibacillus baoqingensis</name>
    <dbReference type="NCBI Taxonomy" id="2486013"/>
    <lineage>
        <taxon>Bacteria</taxon>
        <taxon>Bacillati</taxon>
        <taxon>Bacillota</taxon>
        <taxon>Bacilli</taxon>
        <taxon>Lactobacillales</taxon>
        <taxon>Lactobacillaceae</taxon>
        <taxon>Lacticaseibacillus</taxon>
    </lineage>
</organism>
<sequence length="237" mass="27866">MQTKDIIRWWKFPTATIINRNIPKTQIYPHMKNTADKQFLQDTVQSIYLIASFRSDNTHIAVYKDDRELYQEIQFLYVQTKNRGDSEKIYKMLSRLMPYPLVVLIDEPSSFMIYTGRFEQVASGFLKIINVYPSPIYQDEKLEEVLHELSMDGLPRQNLKVFYDGLRDGIVTATAKVEYGEEVGNITGEEKDQLDDLRKQIEDLRGQIKKEHQLNRKIDKQLKLKKLQDDISSKINQ</sequence>
<evidence type="ECO:0000313" key="3">
    <source>
        <dbReference type="Proteomes" id="UP001597252"/>
    </source>
</evidence>
<gene>
    <name evidence="2" type="ORF">ACFQ5J_08510</name>
</gene>
<reference evidence="3" key="1">
    <citation type="journal article" date="2019" name="Int. J. Syst. Evol. Microbiol.">
        <title>The Global Catalogue of Microorganisms (GCM) 10K type strain sequencing project: providing services to taxonomists for standard genome sequencing and annotation.</title>
        <authorList>
            <consortium name="The Broad Institute Genomics Platform"/>
            <consortium name="The Broad Institute Genome Sequencing Center for Infectious Disease"/>
            <person name="Wu L."/>
            <person name="Ma J."/>
        </authorList>
    </citation>
    <scope>NUCLEOTIDE SEQUENCE [LARGE SCALE GENOMIC DNA]</scope>
    <source>
        <strain evidence="3">CCM 8903</strain>
    </source>
</reference>
<dbReference type="EMBL" id="JBHTON010000025">
    <property type="protein sequence ID" value="MFD1485269.1"/>
    <property type="molecule type" value="Genomic_DNA"/>
</dbReference>
<accession>A0ABW4E8U1</accession>
<proteinExistence type="predicted"/>
<feature type="coiled-coil region" evidence="1">
    <location>
        <begin position="187"/>
        <end position="214"/>
    </location>
</feature>
<evidence type="ECO:0000313" key="2">
    <source>
        <dbReference type="EMBL" id="MFD1485269.1"/>
    </source>
</evidence>
<protein>
    <submittedName>
        <fullName evidence="2">DUF4391 domain-containing protein</fullName>
    </submittedName>
</protein>
<keyword evidence="1" id="KW-0175">Coiled coil</keyword>
<comment type="caution">
    <text evidence="2">The sequence shown here is derived from an EMBL/GenBank/DDBJ whole genome shotgun (WGS) entry which is preliminary data.</text>
</comment>
<name>A0ABW4E8U1_9LACO</name>